<dbReference type="AlphaFoldDB" id="A0A091DWZ5"/>
<name>A0A091DWZ5_FUKDA</name>
<evidence type="ECO:0000313" key="2">
    <source>
        <dbReference type="Proteomes" id="UP000028990"/>
    </source>
</evidence>
<sequence length="70" mass="8147">MAEAQEQRLQLLKDIRDGRQRKQELEKLGIFSSPFEHQTLLTLQVRLSYDPYRKNFGAFSPFSNGNISGF</sequence>
<protein>
    <submittedName>
        <fullName evidence="1">Uncharacterized protein</fullName>
    </submittedName>
</protein>
<gene>
    <name evidence="1" type="ORF">H920_03828</name>
</gene>
<evidence type="ECO:0000313" key="1">
    <source>
        <dbReference type="EMBL" id="KFO34800.1"/>
    </source>
</evidence>
<accession>A0A091DWZ5</accession>
<keyword evidence="2" id="KW-1185">Reference proteome</keyword>
<organism evidence="1 2">
    <name type="scientific">Fukomys damarensis</name>
    <name type="common">Damaraland mole rat</name>
    <name type="synonym">Cryptomys damarensis</name>
    <dbReference type="NCBI Taxonomy" id="885580"/>
    <lineage>
        <taxon>Eukaryota</taxon>
        <taxon>Metazoa</taxon>
        <taxon>Chordata</taxon>
        <taxon>Craniata</taxon>
        <taxon>Vertebrata</taxon>
        <taxon>Euteleostomi</taxon>
        <taxon>Mammalia</taxon>
        <taxon>Eutheria</taxon>
        <taxon>Euarchontoglires</taxon>
        <taxon>Glires</taxon>
        <taxon>Rodentia</taxon>
        <taxon>Hystricomorpha</taxon>
        <taxon>Bathyergidae</taxon>
        <taxon>Fukomys</taxon>
    </lineage>
</organism>
<dbReference type="Proteomes" id="UP000028990">
    <property type="component" value="Unassembled WGS sequence"/>
</dbReference>
<proteinExistence type="predicted"/>
<reference evidence="1 2" key="1">
    <citation type="submission" date="2013-11" db="EMBL/GenBank/DDBJ databases">
        <title>The Damaraland mole rat (Fukomys damarensis) genome and evolution of African mole rats.</title>
        <authorList>
            <person name="Gladyshev V.N."/>
            <person name="Fang X."/>
        </authorList>
    </citation>
    <scope>NUCLEOTIDE SEQUENCE [LARGE SCALE GENOMIC DNA]</scope>
    <source>
        <tissue evidence="1">Liver</tissue>
    </source>
</reference>
<dbReference type="EMBL" id="KN121905">
    <property type="protein sequence ID" value="KFO34800.1"/>
    <property type="molecule type" value="Genomic_DNA"/>
</dbReference>